<accession>A0AA88W259</accession>
<dbReference type="InterPro" id="IPR040404">
    <property type="entry name" value="Phylloplanin-like"/>
</dbReference>
<reference evidence="2" key="1">
    <citation type="submission" date="2022-12" db="EMBL/GenBank/DDBJ databases">
        <title>Draft genome assemblies for two species of Escallonia (Escalloniales).</title>
        <authorList>
            <person name="Chanderbali A."/>
            <person name="Dervinis C."/>
            <person name="Anghel I."/>
            <person name="Soltis D."/>
            <person name="Soltis P."/>
            <person name="Zapata F."/>
        </authorList>
    </citation>
    <scope>NUCLEOTIDE SEQUENCE</scope>
    <source>
        <strain evidence="2">UCBG64.0493</strain>
        <tissue evidence="2">Leaf</tissue>
    </source>
</reference>
<sequence>MYSSGLSPPPSTSPSRTVASSSYSSPATAKRFRLQCHDSAEFIPDGRRGSVAEPMKSHCRGLDVLLRQLQPLFNGQNHGSSPCMYAEMLESSLEIWYQEARAPRTPRLLAYHGQSRFGSTTGDQVAHEHDRAIELGFMKGGGNPQSVTHARSCNISADALVQLGCGGPVVANATTNGSGFFSVVLNPPPFHLSTVLSSCNLVVNTPLSTRDTALPVVGSLLSPLQLNGSTFIGLVRVTNLIPAGFQLRFYLG</sequence>
<dbReference type="PANTHER" id="PTHR34458">
    <property type="entry name" value="POLLEN OLE E 1 ALLERGEN AND EXTENSIN FAMILY PROTEIN-RELATED"/>
    <property type="match status" value="1"/>
</dbReference>
<gene>
    <name evidence="2" type="ORF">RJ639_002720</name>
</gene>
<feature type="compositionally biased region" description="Low complexity" evidence="1">
    <location>
        <begin position="13"/>
        <end position="24"/>
    </location>
</feature>
<comment type="caution">
    <text evidence="2">The sequence shown here is derived from an EMBL/GenBank/DDBJ whole genome shotgun (WGS) entry which is preliminary data.</text>
</comment>
<proteinExistence type="predicted"/>
<evidence type="ECO:0000313" key="2">
    <source>
        <dbReference type="EMBL" id="KAK3017963.1"/>
    </source>
</evidence>
<keyword evidence="3" id="KW-1185">Reference proteome</keyword>
<evidence type="ECO:0000256" key="1">
    <source>
        <dbReference type="SAM" id="MobiDB-lite"/>
    </source>
</evidence>
<organism evidence="2 3">
    <name type="scientific">Escallonia herrerae</name>
    <dbReference type="NCBI Taxonomy" id="1293975"/>
    <lineage>
        <taxon>Eukaryota</taxon>
        <taxon>Viridiplantae</taxon>
        <taxon>Streptophyta</taxon>
        <taxon>Embryophyta</taxon>
        <taxon>Tracheophyta</taxon>
        <taxon>Spermatophyta</taxon>
        <taxon>Magnoliopsida</taxon>
        <taxon>eudicotyledons</taxon>
        <taxon>Gunneridae</taxon>
        <taxon>Pentapetalae</taxon>
        <taxon>asterids</taxon>
        <taxon>campanulids</taxon>
        <taxon>Escalloniales</taxon>
        <taxon>Escalloniaceae</taxon>
        <taxon>Escallonia</taxon>
    </lineage>
</organism>
<evidence type="ECO:0000313" key="3">
    <source>
        <dbReference type="Proteomes" id="UP001188597"/>
    </source>
</evidence>
<dbReference type="Proteomes" id="UP001188597">
    <property type="component" value="Unassembled WGS sequence"/>
</dbReference>
<dbReference type="PANTHER" id="PTHR34458:SF5">
    <property type="entry name" value="POLLEN OLE E 1 ALLERGEN AND EXTENSIN FAMILY PROTEIN"/>
    <property type="match status" value="1"/>
</dbReference>
<feature type="region of interest" description="Disordered" evidence="1">
    <location>
        <begin position="1"/>
        <end position="24"/>
    </location>
</feature>
<dbReference type="EMBL" id="JAVXUP010000964">
    <property type="protein sequence ID" value="KAK3017963.1"/>
    <property type="molecule type" value="Genomic_DNA"/>
</dbReference>
<protein>
    <submittedName>
        <fullName evidence="2">Uncharacterized protein</fullName>
    </submittedName>
</protein>
<name>A0AA88W259_9ASTE</name>
<dbReference type="AlphaFoldDB" id="A0AA88W259"/>